<dbReference type="InterPro" id="IPR011101">
    <property type="entry name" value="DUF5131"/>
</dbReference>
<comment type="caution">
    <text evidence="1">The sequence shown here is derived from an EMBL/GenBank/DDBJ whole genome shotgun (WGS) entry which is preliminary data.</text>
</comment>
<dbReference type="Pfam" id="PF07505">
    <property type="entry name" value="DUF5131"/>
    <property type="match status" value="1"/>
</dbReference>
<organism evidence="1">
    <name type="scientific">marine sediment metagenome</name>
    <dbReference type="NCBI Taxonomy" id="412755"/>
    <lineage>
        <taxon>unclassified sequences</taxon>
        <taxon>metagenomes</taxon>
        <taxon>ecological metagenomes</taxon>
    </lineage>
</organism>
<protein>
    <recommendedName>
        <fullName evidence="2">DUF5131 family protein</fullName>
    </recommendedName>
</protein>
<accession>A0A0F9B044</accession>
<gene>
    <name evidence="1" type="ORF">LCGC14_2848320</name>
</gene>
<reference evidence="1" key="1">
    <citation type="journal article" date="2015" name="Nature">
        <title>Complex archaea that bridge the gap between prokaryotes and eukaryotes.</title>
        <authorList>
            <person name="Spang A."/>
            <person name="Saw J.H."/>
            <person name="Jorgensen S.L."/>
            <person name="Zaremba-Niedzwiedzka K."/>
            <person name="Martijn J."/>
            <person name="Lind A.E."/>
            <person name="van Eijk R."/>
            <person name="Schleper C."/>
            <person name="Guy L."/>
            <person name="Ettema T.J."/>
        </authorList>
    </citation>
    <scope>NUCLEOTIDE SEQUENCE</scope>
</reference>
<name>A0A0F9B044_9ZZZZ</name>
<sequence length="131" mass="15339">MAEKTAISWTNATWNPWRGCTKVSPGCASCYMFRDQQRWGRDPNIVVRAADRTFDAPLRWKEPRLIFVCSWSDFFHPDADPFRHEAWEVMRAAPQHTYQILTKRPERMRGYFANSPRGMSIANELEQDGDV</sequence>
<evidence type="ECO:0000313" key="1">
    <source>
        <dbReference type="EMBL" id="KKK77966.1"/>
    </source>
</evidence>
<proteinExistence type="predicted"/>
<evidence type="ECO:0008006" key="2">
    <source>
        <dbReference type="Google" id="ProtNLM"/>
    </source>
</evidence>
<dbReference type="AlphaFoldDB" id="A0A0F9B044"/>
<dbReference type="EMBL" id="LAZR01054705">
    <property type="protein sequence ID" value="KKK77966.1"/>
    <property type="molecule type" value="Genomic_DNA"/>
</dbReference>